<evidence type="ECO:0000313" key="2">
    <source>
        <dbReference type="Proteomes" id="UP001642540"/>
    </source>
</evidence>
<reference evidence="1 2" key="1">
    <citation type="submission" date="2024-08" db="EMBL/GenBank/DDBJ databases">
        <authorList>
            <person name="Cucini C."/>
            <person name="Frati F."/>
        </authorList>
    </citation>
    <scope>NUCLEOTIDE SEQUENCE [LARGE SCALE GENOMIC DNA]</scope>
</reference>
<name>A0ABP1QLU9_9HEXA</name>
<evidence type="ECO:0000313" key="1">
    <source>
        <dbReference type="EMBL" id="CAL8105656.1"/>
    </source>
</evidence>
<dbReference type="EMBL" id="CAXLJM020000036">
    <property type="protein sequence ID" value="CAL8105656.1"/>
    <property type="molecule type" value="Genomic_DNA"/>
</dbReference>
<comment type="caution">
    <text evidence="1">The sequence shown here is derived from an EMBL/GenBank/DDBJ whole genome shotgun (WGS) entry which is preliminary data.</text>
</comment>
<gene>
    <name evidence="1" type="ORF">ODALV1_LOCUS12140</name>
</gene>
<dbReference type="Proteomes" id="UP001642540">
    <property type="component" value="Unassembled WGS sequence"/>
</dbReference>
<organism evidence="1 2">
    <name type="scientific">Orchesella dallaii</name>
    <dbReference type="NCBI Taxonomy" id="48710"/>
    <lineage>
        <taxon>Eukaryota</taxon>
        <taxon>Metazoa</taxon>
        <taxon>Ecdysozoa</taxon>
        <taxon>Arthropoda</taxon>
        <taxon>Hexapoda</taxon>
        <taxon>Collembola</taxon>
        <taxon>Entomobryomorpha</taxon>
        <taxon>Entomobryoidea</taxon>
        <taxon>Orchesellidae</taxon>
        <taxon>Orchesellinae</taxon>
        <taxon>Orchesella</taxon>
    </lineage>
</organism>
<proteinExistence type="predicted"/>
<protein>
    <submittedName>
        <fullName evidence="1">Uncharacterized protein</fullName>
    </submittedName>
</protein>
<accession>A0ABP1QLU9</accession>
<sequence length="142" mass="16317">MKLLNIILGDEVRQFSLGALDFIQCGRKILYEGNKRMSYKMTLSTPFVEWAHPEFTQIEPIKGFDAALLLECFADVLQLGGLFVQYDFSACFHDFGEKASKIPEAARDKEKVLAVLKKVERDKKKHHETILKQLRELPQTSQ</sequence>
<keyword evidence="2" id="KW-1185">Reference proteome</keyword>